<evidence type="ECO:0000256" key="1">
    <source>
        <dbReference type="SAM" id="MobiDB-lite"/>
    </source>
</evidence>
<dbReference type="EMBL" id="CP069114">
    <property type="protein sequence ID" value="QSS64079.1"/>
    <property type="molecule type" value="Genomic_DNA"/>
</dbReference>
<proteinExistence type="predicted"/>
<feature type="region of interest" description="Disordered" evidence="1">
    <location>
        <begin position="93"/>
        <end position="115"/>
    </location>
</feature>
<protein>
    <submittedName>
        <fullName evidence="2">Uncharacterized protein</fullName>
    </submittedName>
</protein>
<evidence type="ECO:0000313" key="3">
    <source>
        <dbReference type="Proteomes" id="UP000663671"/>
    </source>
</evidence>
<name>A0A8A1MDR3_AJECA</name>
<dbReference type="AlphaFoldDB" id="A0A8A1MDR3"/>
<accession>A0A8A1MDR3</accession>
<organism evidence="2 3">
    <name type="scientific">Ajellomyces capsulatus</name>
    <name type="common">Darling's disease fungus</name>
    <name type="synonym">Histoplasma capsulatum</name>
    <dbReference type="NCBI Taxonomy" id="5037"/>
    <lineage>
        <taxon>Eukaryota</taxon>
        <taxon>Fungi</taxon>
        <taxon>Dikarya</taxon>
        <taxon>Ascomycota</taxon>
        <taxon>Pezizomycotina</taxon>
        <taxon>Eurotiomycetes</taxon>
        <taxon>Eurotiomycetidae</taxon>
        <taxon>Onygenales</taxon>
        <taxon>Ajellomycetaceae</taxon>
        <taxon>Histoplasma</taxon>
    </lineage>
</organism>
<dbReference type="VEuPathDB" id="FungiDB:I7I51_01141"/>
<dbReference type="Proteomes" id="UP000663671">
    <property type="component" value="Chromosome 1"/>
</dbReference>
<gene>
    <name evidence="2" type="ORF">I7I51_01141</name>
</gene>
<sequence>MVSPEQLKIWRNKQTRPNWKGSSRVSRFELPPSATCSRSFGSWKDEWWLNLIAGSWRHRIKSQICIHLCNAKESPGFGEAGLGAARKLRYEVQKPPGKGRKQASAANTCCDIESS</sequence>
<reference evidence="2" key="1">
    <citation type="submission" date="2021-01" db="EMBL/GenBank/DDBJ databases">
        <title>Chromosome-level genome assembly of a human fungal pathogen reveals clustering of transcriptionally co-regulated genes.</title>
        <authorList>
            <person name="Voorhies M."/>
            <person name="Cohen S."/>
            <person name="Shea T.P."/>
            <person name="Petrus S."/>
            <person name="Munoz J.F."/>
            <person name="Poplawski S."/>
            <person name="Goldman W.E."/>
            <person name="Michael T."/>
            <person name="Cuomo C.A."/>
            <person name="Sil A."/>
            <person name="Beyhan S."/>
        </authorList>
    </citation>
    <scope>NUCLEOTIDE SEQUENCE</scope>
    <source>
        <strain evidence="2">WU24</strain>
    </source>
</reference>
<evidence type="ECO:0000313" key="2">
    <source>
        <dbReference type="EMBL" id="QSS64079.1"/>
    </source>
</evidence>